<name>A0A934RY17_9BACT</name>
<dbReference type="Gene3D" id="3.20.20.80">
    <property type="entry name" value="Glycosidases"/>
    <property type="match status" value="1"/>
</dbReference>
<evidence type="ECO:0000313" key="4">
    <source>
        <dbReference type="Proteomes" id="UP000617628"/>
    </source>
</evidence>
<proteinExistence type="predicted"/>
<dbReference type="Gene3D" id="2.60.40.10">
    <property type="entry name" value="Immunoglobulins"/>
    <property type="match status" value="1"/>
</dbReference>
<protein>
    <submittedName>
        <fullName evidence="3">DUF5060 domain-containing protein</fullName>
    </submittedName>
</protein>
<organism evidence="3 4">
    <name type="scientific">Pelagicoccus mobilis</name>
    <dbReference type="NCBI Taxonomy" id="415221"/>
    <lineage>
        <taxon>Bacteria</taxon>
        <taxon>Pseudomonadati</taxon>
        <taxon>Verrucomicrobiota</taxon>
        <taxon>Opitutia</taxon>
        <taxon>Puniceicoccales</taxon>
        <taxon>Pelagicoccaceae</taxon>
        <taxon>Pelagicoccus</taxon>
    </lineage>
</organism>
<gene>
    <name evidence="3" type="ORF">JIN87_06170</name>
</gene>
<feature type="chain" id="PRO_5037184999" evidence="1">
    <location>
        <begin position="22"/>
        <end position="615"/>
    </location>
</feature>
<feature type="signal peptide" evidence="1">
    <location>
        <begin position="1"/>
        <end position="21"/>
    </location>
</feature>
<dbReference type="SUPFAM" id="SSF51445">
    <property type="entry name" value="(Trans)glycosidases"/>
    <property type="match status" value="1"/>
</dbReference>
<dbReference type="EMBL" id="JAENIL010000009">
    <property type="protein sequence ID" value="MBK1876447.1"/>
    <property type="molecule type" value="Genomic_DNA"/>
</dbReference>
<evidence type="ECO:0000313" key="3">
    <source>
        <dbReference type="EMBL" id="MBK1876447.1"/>
    </source>
</evidence>
<dbReference type="Pfam" id="PF16586">
    <property type="entry name" value="DUF5060"/>
    <property type="match status" value="1"/>
</dbReference>
<evidence type="ECO:0000259" key="2">
    <source>
        <dbReference type="Pfam" id="PF16586"/>
    </source>
</evidence>
<dbReference type="InterPro" id="IPR013783">
    <property type="entry name" value="Ig-like_fold"/>
</dbReference>
<dbReference type="InterPro" id="IPR017853">
    <property type="entry name" value="GH"/>
</dbReference>
<dbReference type="InterPro" id="IPR032260">
    <property type="entry name" value="DUF5060"/>
</dbReference>
<accession>A0A934RY17</accession>
<feature type="domain" description="DUF5060" evidence="2">
    <location>
        <begin position="30"/>
        <end position="111"/>
    </location>
</feature>
<dbReference type="AlphaFoldDB" id="A0A934RY17"/>
<sequence length="615" mass="70281">MNPLKALFFLSVAAAVATLSASPKVEGELLKWHRVTLTFDGPESSEDAEVNPFLNYRLVVTFRKGDRLMRVPGFYAADGNAGESGATEGNKWRVYFSPDESGEWTYEASFRTGESVAISDDPEAGKAHSFDGSTGRLVIGETNKEGPDFRGKGRLDYVGDRYLRFAGTGEAFLKAGPDSPENFLAFEDFDSTYSYNPKKAFLKDWAPHVRDWQEGDPTWRGGKGKGIIGAVNYLSSKGMNVIYFLTKNIIGDGQDVWPYTDYDERFRFDCSKLDQWEIVFEHMTRKGVVLNVVTQERENDQLLDGGELGPERKMYYRELIARFAHNPAIVWNLGEENTNTPEQVKSFCDYFAANDPYDHPKALHTVPYGWNVLYRPMLGHPTFEVLSVQTRDDYDVVYAQTVKWIERSRAAGREWPVFIDEVGMAWQGVEPDAQQPNNQGVLRRIALYPSLMAGGSGVEWYFGYEQPHSDLTCQDWRTRDRFWDIARYSIEVFGNLPLGEMHPDNELINAPAAPAYCLAAEGDTYAVYFEKWQDATIDLREYRGRYEVRWFNPRTGEGPYTGEEWQERYPKRRVVSLSEIVVDTTYVSRLGLPPFDRHQDWLVILDRVETGEVVR</sequence>
<evidence type="ECO:0000256" key="1">
    <source>
        <dbReference type="SAM" id="SignalP"/>
    </source>
</evidence>
<reference evidence="3" key="1">
    <citation type="submission" date="2021-01" db="EMBL/GenBank/DDBJ databases">
        <title>Modified the classification status of verrucomicrobia.</title>
        <authorList>
            <person name="Feng X."/>
        </authorList>
    </citation>
    <scope>NUCLEOTIDE SEQUENCE</scope>
    <source>
        <strain evidence="3">KCTC 13126</strain>
    </source>
</reference>
<keyword evidence="4" id="KW-1185">Reference proteome</keyword>
<dbReference type="Proteomes" id="UP000617628">
    <property type="component" value="Unassembled WGS sequence"/>
</dbReference>
<keyword evidence="1" id="KW-0732">Signal</keyword>
<dbReference type="RefSeq" id="WP_200354664.1">
    <property type="nucleotide sequence ID" value="NZ_JAENIL010000009.1"/>
</dbReference>
<comment type="caution">
    <text evidence="3">The sequence shown here is derived from an EMBL/GenBank/DDBJ whole genome shotgun (WGS) entry which is preliminary data.</text>
</comment>